<gene>
    <name evidence="3" type="ORF">K3136_12105</name>
</gene>
<dbReference type="Pfam" id="PF07238">
    <property type="entry name" value="PilZ"/>
    <property type="match status" value="2"/>
</dbReference>
<proteinExistence type="predicted"/>
<evidence type="ECO:0000313" key="4">
    <source>
        <dbReference type="Proteomes" id="UP000824321"/>
    </source>
</evidence>
<sequence>MNFWRKDITEKVAETRADVIIQKKKRKQDPQASGLGAVAIPRRGKRSIHQRNEDRHYLEGTKAKALIDGDEHEVKVINLSSNGVMIGYEGNAPIGTTVRLAIDECAPITTAVRWGRRGRVGLEFIAETVIIAEAGVQDFIVKTIARERAMESYNAKPLIGAEQRGIQKRHPLVFIGKLRWKDRDATARLRNISKHGAMVAITQANNLTSGDEVRLSLAASGEIAATIRWIAGQHYGLEFAEEFDVSLLAHELCAELAPPDDARVLRASARQDSYVDEDSDSLVVRMGKVEKPHEPPEMHYERLTLDEVYATLYPHGRPGTEKSDAGEGAGTQG</sequence>
<feature type="domain" description="PilZ" evidence="2">
    <location>
        <begin position="50"/>
        <end position="125"/>
    </location>
</feature>
<feature type="domain" description="PilZ" evidence="2">
    <location>
        <begin position="169"/>
        <end position="245"/>
    </location>
</feature>
<dbReference type="RefSeq" id="WP_221430558.1">
    <property type="nucleotide sequence ID" value="NZ_CP081294.1"/>
</dbReference>
<name>A0ABX9A0K9_9SPHN</name>
<dbReference type="EMBL" id="CP081294">
    <property type="protein sequence ID" value="QZD94815.1"/>
    <property type="molecule type" value="Genomic_DNA"/>
</dbReference>
<dbReference type="InterPro" id="IPR009875">
    <property type="entry name" value="PilZ_domain"/>
</dbReference>
<feature type="region of interest" description="Disordered" evidence="1">
    <location>
        <begin position="23"/>
        <end position="51"/>
    </location>
</feature>
<accession>A0ABX9A0K9</accession>
<feature type="region of interest" description="Disordered" evidence="1">
    <location>
        <begin position="313"/>
        <end position="333"/>
    </location>
</feature>
<dbReference type="Proteomes" id="UP000824321">
    <property type="component" value="Chromosome"/>
</dbReference>
<reference evidence="3 4" key="1">
    <citation type="submission" date="2021-08" db="EMBL/GenBank/DDBJ databases">
        <title>Comparative Genomics Analysis of the Genus Qipengyuania Reveals Extensive Genetic Diversity and Metabolic Versatility, Including the Description of Fifteen Novel Species.</title>
        <authorList>
            <person name="Liu Y."/>
        </authorList>
    </citation>
    <scope>NUCLEOTIDE SEQUENCE [LARGE SCALE GENOMIC DNA]</scope>
    <source>
        <strain evidence="3 4">1NDH1</strain>
    </source>
</reference>
<evidence type="ECO:0000256" key="1">
    <source>
        <dbReference type="SAM" id="MobiDB-lite"/>
    </source>
</evidence>
<organism evidence="3 4">
    <name type="scientific">Qipengyuania gelatinilytica</name>
    <dbReference type="NCBI Taxonomy" id="2867231"/>
    <lineage>
        <taxon>Bacteria</taxon>
        <taxon>Pseudomonadati</taxon>
        <taxon>Pseudomonadota</taxon>
        <taxon>Alphaproteobacteria</taxon>
        <taxon>Sphingomonadales</taxon>
        <taxon>Erythrobacteraceae</taxon>
        <taxon>Qipengyuania</taxon>
    </lineage>
</organism>
<keyword evidence="4" id="KW-1185">Reference proteome</keyword>
<dbReference type="Gene3D" id="2.40.10.220">
    <property type="entry name" value="predicted glycosyltransferase like domains"/>
    <property type="match status" value="1"/>
</dbReference>
<evidence type="ECO:0000259" key="2">
    <source>
        <dbReference type="Pfam" id="PF07238"/>
    </source>
</evidence>
<evidence type="ECO:0000313" key="3">
    <source>
        <dbReference type="EMBL" id="QZD94815.1"/>
    </source>
</evidence>
<protein>
    <submittedName>
        <fullName evidence="3">PilZ domain-containing protein</fullName>
    </submittedName>
</protein>
<dbReference type="SUPFAM" id="SSF141371">
    <property type="entry name" value="PilZ domain-like"/>
    <property type="match status" value="2"/>
</dbReference>